<comment type="caution">
    <text evidence="1">The sequence shown here is derived from an EMBL/GenBank/DDBJ whole genome shotgun (WGS) entry which is preliminary data.</text>
</comment>
<reference evidence="1" key="1">
    <citation type="submission" date="2019-08" db="EMBL/GenBank/DDBJ databases">
        <authorList>
            <person name="Kucharzyk K."/>
            <person name="Murdoch R.W."/>
            <person name="Higgins S."/>
            <person name="Loffler F."/>
        </authorList>
    </citation>
    <scope>NUCLEOTIDE SEQUENCE</scope>
</reference>
<dbReference type="EMBL" id="VSSQ01004017">
    <property type="protein sequence ID" value="MPM23384.1"/>
    <property type="molecule type" value="Genomic_DNA"/>
</dbReference>
<name>A0A644YB75_9ZZZZ</name>
<organism evidence="1">
    <name type="scientific">bioreactor metagenome</name>
    <dbReference type="NCBI Taxonomy" id="1076179"/>
    <lineage>
        <taxon>unclassified sequences</taxon>
        <taxon>metagenomes</taxon>
        <taxon>ecological metagenomes</taxon>
    </lineage>
</organism>
<gene>
    <name evidence="1" type="ORF">SDC9_69856</name>
</gene>
<evidence type="ECO:0000313" key="1">
    <source>
        <dbReference type="EMBL" id="MPM23384.1"/>
    </source>
</evidence>
<proteinExistence type="predicted"/>
<dbReference type="AlphaFoldDB" id="A0A644YB75"/>
<accession>A0A644YB75</accession>
<protein>
    <submittedName>
        <fullName evidence="1">Uncharacterized protein</fullName>
    </submittedName>
</protein>
<sequence>MTWEDFYDKFYEWADSTQVSRISQLTSFGCHEQVAEIIQMYSDEKAASRLAKKAMAAGVRFTPDEIVEMQGFVSKECMNQMVTSALGDFTQEQVEELVFSMDDDIYADLEKRYCHYGEEDEEFEEPVDESPRQKKPGKLFGLFAFAGMASELGSKKSTPRFRIGDHVRVRWRGQEGTIIDINGGLYMVSLDDGRTVDSFPESDLEKAW</sequence>